<feature type="compositionally biased region" description="Basic residues" evidence="1">
    <location>
        <begin position="507"/>
        <end position="524"/>
    </location>
</feature>
<feature type="compositionally biased region" description="Polar residues" evidence="1">
    <location>
        <begin position="153"/>
        <end position="165"/>
    </location>
</feature>
<feature type="region of interest" description="Disordered" evidence="1">
    <location>
        <begin position="503"/>
        <end position="535"/>
    </location>
</feature>
<dbReference type="VEuPathDB" id="FungiDB:BDEG_21611"/>
<feature type="compositionally biased region" description="Basic residues" evidence="1">
    <location>
        <begin position="120"/>
        <end position="131"/>
    </location>
</feature>
<reference evidence="2 3" key="1">
    <citation type="submission" date="2006-10" db="EMBL/GenBank/DDBJ databases">
        <title>The Genome Sequence of Batrachochytrium dendrobatidis JEL423.</title>
        <authorList>
            <consortium name="The Broad Institute Genome Sequencing Platform"/>
            <person name="Birren B."/>
            <person name="Lander E."/>
            <person name="Galagan J."/>
            <person name="Cuomo C."/>
            <person name="Devon K."/>
            <person name="Jaffe D."/>
            <person name="Butler J."/>
            <person name="Alvarez P."/>
            <person name="Gnerre S."/>
            <person name="Grabherr M."/>
            <person name="Kleber M."/>
            <person name="Mauceli E."/>
            <person name="Brockman W."/>
            <person name="Young S."/>
            <person name="LaButti K."/>
            <person name="Sykes S."/>
            <person name="DeCaprio D."/>
            <person name="Crawford M."/>
            <person name="Koehrsen M."/>
            <person name="Engels R."/>
            <person name="Montgomery P."/>
            <person name="Pearson M."/>
            <person name="Howarth C."/>
            <person name="Larson L."/>
            <person name="White J."/>
            <person name="O'Leary S."/>
            <person name="Kodira C."/>
            <person name="Zeng Q."/>
            <person name="Yandava C."/>
            <person name="Alvarado L."/>
            <person name="Longcore J."/>
            <person name="James T."/>
        </authorList>
    </citation>
    <scope>NUCLEOTIDE SEQUENCE [LARGE SCALE GENOMIC DNA]</scope>
    <source>
        <strain evidence="2 3">JEL423</strain>
    </source>
</reference>
<feature type="region of interest" description="Disordered" evidence="1">
    <location>
        <begin position="188"/>
        <end position="211"/>
    </location>
</feature>
<evidence type="ECO:0000256" key="1">
    <source>
        <dbReference type="SAM" id="MobiDB-lite"/>
    </source>
</evidence>
<organism evidence="2 3">
    <name type="scientific">Batrachochytrium dendrobatidis (strain JEL423)</name>
    <dbReference type="NCBI Taxonomy" id="403673"/>
    <lineage>
        <taxon>Eukaryota</taxon>
        <taxon>Fungi</taxon>
        <taxon>Fungi incertae sedis</taxon>
        <taxon>Chytridiomycota</taxon>
        <taxon>Chytridiomycota incertae sedis</taxon>
        <taxon>Chytridiomycetes</taxon>
        <taxon>Rhizophydiales</taxon>
        <taxon>Rhizophydiales incertae sedis</taxon>
        <taxon>Batrachochytrium</taxon>
    </lineage>
</organism>
<name>A0A177WBX8_BATDL</name>
<dbReference type="Proteomes" id="UP000077115">
    <property type="component" value="Unassembled WGS sequence"/>
</dbReference>
<dbReference type="EMBL" id="DS022300">
    <property type="protein sequence ID" value="OAJ37608.1"/>
    <property type="molecule type" value="Genomic_DNA"/>
</dbReference>
<protein>
    <submittedName>
        <fullName evidence="2">Uncharacterized protein</fullName>
    </submittedName>
</protein>
<proteinExistence type="predicted"/>
<feature type="compositionally biased region" description="Polar residues" evidence="1">
    <location>
        <begin position="68"/>
        <end position="88"/>
    </location>
</feature>
<feature type="compositionally biased region" description="Polar residues" evidence="1">
    <location>
        <begin position="197"/>
        <end position="211"/>
    </location>
</feature>
<feature type="compositionally biased region" description="Low complexity" evidence="1">
    <location>
        <begin position="99"/>
        <end position="119"/>
    </location>
</feature>
<dbReference type="AlphaFoldDB" id="A0A177WBX8"/>
<reference evidence="2 3" key="2">
    <citation type="submission" date="2016-05" db="EMBL/GenBank/DDBJ databases">
        <title>Lineage-specific infection strategies underlie the spectrum of fungal disease in amphibians.</title>
        <authorList>
            <person name="Cuomo C.A."/>
            <person name="Farrer R.A."/>
            <person name="James T."/>
            <person name="Longcore J."/>
            <person name="Birren B."/>
        </authorList>
    </citation>
    <scope>NUCLEOTIDE SEQUENCE [LARGE SCALE GENOMIC DNA]</scope>
    <source>
        <strain evidence="2 3">JEL423</strain>
    </source>
</reference>
<sequence length="535" mass="60803">MTDCSSPTNQLSEDEDGNNLNEIANTYLPFVEFNAKKHLDHYADHRFPRGTYAWDYLGPPSGLVPSNIPKSTKNSFTDANELSSNNSLEGRFDTDDCGSSSNSSVTESESELDTSSSYKSKNRKTNTRHGKAATSSKEIIGTPTPSLPETEDSTVNSESLGYQTQEPEDLSDQSQNLNPLQQDTKLRKTQLHDQESEASIQSSRSAQSTLPFHTARAKLSHAERRKILMYLRSKQSKRLDKYRRDGVLKLEWVKRLKAWKCGRDTAWDIQNYRSAVVDVICTQRADTLRMSVANDNGSEAKQIHRRNPGFFSMGSWPVYYSQAFNPIYGYCSLKTTTSASEAYEASLSVPEGLEHMAPRPSFVKKDPKAKIWLKESFLEQYAIIAQAEERFRSQSEKSNGLGTSDESIHDEDLNSDNCPWRYGLTDDADRIVDDAIKHFYKILETMDYALTNLWTRNRKRHVRHDSILSMAYMIGMPENVISNARKRVERVVLFKRPHPIPETVGVRRTKRKDLPKTPKKKSRRSVVANDETGDN</sequence>
<accession>A0A177WBX8</accession>
<gene>
    <name evidence="2" type="ORF">BDEG_21611</name>
</gene>
<evidence type="ECO:0000313" key="2">
    <source>
        <dbReference type="EMBL" id="OAJ37608.1"/>
    </source>
</evidence>
<feature type="region of interest" description="Disordered" evidence="1">
    <location>
        <begin position="68"/>
        <end position="176"/>
    </location>
</feature>
<evidence type="ECO:0000313" key="3">
    <source>
        <dbReference type="Proteomes" id="UP000077115"/>
    </source>
</evidence>